<dbReference type="Proteomes" id="UP001419268">
    <property type="component" value="Unassembled WGS sequence"/>
</dbReference>
<organism evidence="2 3">
    <name type="scientific">Stephania cephalantha</name>
    <dbReference type="NCBI Taxonomy" id="152367"/>
    <lineage>
        <taxon>Eukaryota</taxon>
        <taxon>Viridiplantae</taxon>
        <taxon>Streptophyta</taxon>
        <taxon>Embryophyta</taxon>
        <taxon>Tracheophyta</taxon>
        <taxon>Spermatophyta</taxon>
        <taxon>Magnoliopsida</taxon>
        <taxon>Ranunculales</taxon>
        <taxon>Menispermaceae</taxon>
        <taxon>Menispermoideae</taxon>
        <taxon>Cissampelideae</taxon>
        <taxon>Stephania</taxon>
    </lineage>
</organism>
<feature type="region of interest" description="Disordered" evidence="1">
    <location>
        <begin position="142"/>
        <end position="231"/>
    </location>
</feature>
<evidence type="ECO:0000313" key="2">
    <source>
        <dbReference type="EMBL" id="KAK9148934.1"/>
    </source>
</evidence>
<dbReference type="EMBL" id="JBBNAG010000003">
    <property type="protein sequence ID" value="KAK9148934.1"/>
    <property type="molecule type" value="Genomic_DNA"/>
</dbReference>
<accession>A0AAP0KC33</accession>
<keyword evidence="3" id="KW-1185">Reference proteome</keyword>
<comment type="caution">
    <text evidence="2">The sequence shown here is derived from an EMBL/GenBank/DDBJ whole genome shotgun (WGS) entry which is preliminary data.</text>
</comment>
<dbReference type="AlphaFoldDB" id="A0AAP0KC33"/>
<evidence type="ECO:0000256" key="1">
    <source>
        <dbReference type="SAM" id="MobiDB-lite"/>
    </source>
</evidence>
<feature type="compositionally biased region" description="Basic and acidic residues" evidence="1">
    <location>
        <begin position="187"/>
        <end position="197"/>
    </location>
</feature>
<gene>
    <name evidence="2" type="ORF">Scep_007691</name>
</gene>
<name>A0AAP0KC33_9MAGN</name>
<reference evidence="2 3" key="1">
    <citation type="submission" date="2024-01" db="EMBL/GenBank/DDBJ databases">
        <title>Genome assemblies of Stephania.</title>
        <authorList>
            <person name="Yang L."/>
        </authorList>
    </citation>
    <scope>NUCLEOTIDE SEQUENCE [LARGE SCALE GENOMIC DNA]</scope>
    <source>
        <strain evidence="2">JXDWG</strain>
        <tissue evidence="2">Leaf</tissue>
    </source>
</reference>
<proteinExistence type="predicted"/>
<protein>
    <submittedName>
        <fullName evidence="2">Uncharacterized protein</fullName>
    </submittedName>
</protein>
<feature type="compositionally biased region" description="Polar residues" evidence="1">
    <location>
        <begin position="203"/>
        <end position="215"/>
    </location>
</feature>
<evidence type="ECO:0000313" key="3">
    <source>
        <dbReference type="Proteomes" id="UP001419268"/>
    </source>
</evidence>
<sequence>MFDCVKSPIKLEVRSCTNFILILHRHRSQLARVLIVVGAYPAARDSDLAIWKSVLFRFQDLAACCLLAWVYSVRHSISTPDFLGCRFFAGSIASGHSISTSGGSVGSPSNQIQSRRSLLNWTKSGAFDQSKHNTTRTKIPFYGRDIGRAGNPHSPWGFAPKGRDYPSTSPHRAGNEDLVHSQALNPRDSKTSWDNHAKKSHPSRITIQCSASQGYDSGMLPQPVTPSKDHR</sequence>